<accession>A0ABV6YZN0</accession>
<protein>
    <submittedName>
        <fullName evidence="1">Uncharacterized protein</fullName>
    </submittedName>
</protein>
<evidence type="ECO:0000313" key="2">
    <source>
        <dbReference type="Proteomes" id="UP001594351"/>
    </source>
</evidence>
<organism evidence="1 2">
    <name type="scientific">candidate division CSSED10-310 bacterium</name>
    <dbReference type="NCBI Taxonomy" id="2855610"/>
    <lineage>
        <taxon>Bacteria</taxon>
        <taxon>Bacteria division CSSED10-310</taxon>
    </lineage>
</organism>
<name>A0ABV6YZN0_UNCC1</name>
<evidence type="ECO:0000313" key="1">
    <source>
        <dbReference type="EMBL" id="MFC1851640.1"/>
    </source>
</evidence>
<proteinExistence type="predicted"/>
<dbReference type="Proteomes" id="UP001594351">
    <property type="component" value="Unassembled WGS sequence"/>
</dbReference>
<dbReference type="EMBL" id="JBHPBY010000211">
    <property type="protein sequence ID" value="MFC1851640.1"/>
    <property type="molecule type" value="Genomic_DNA"/>
</dbReference>
<comment type="caution">
    <text evidence="1">The sequence shown here is derived from an EMBL/GenBank/DDBJ whole genome shotgun (WGS) entry which is preliminary data.</text>
</comment>
<reference evidence="1 2" key="1">
    <citation type="submission" date="2024-09" db="EMBL/GenBank/DDBJ databases">
        <title>Laminarin stimulates single cell rates of sulfate reduction while oxygen inhibits transcriptomic activity in coastal marine sediment.</title>
        <authorList>
            <person name="Lindsay M."/>
            <person name="Orcutt B."/>
            <person name="Emerson D."/>
            <person name="Stepanauskas R."/>
            <person name="D'Angelo T."/>
        </authorList>
    </citation>
    <scope>NUCLEOTIDE SEQUENCE [LARGE SCALE GENOMIC DNA]</scope>
    <source>
        <strain evidence="1">SAG AM-311-K15</strain>
    </source>
</reference>
<gene>
    <name evidence="1" type="ORF">ACFL27_15730</name>
</gene>
<sequence>MSTIDVEGLTDYQIKLVRDFVESLKKSFKTDEDAFGQACGGWQDLIDEKLFLDDIYKARKESRREITL</sequence>
<keyword evidence="2" id="KW-1185">Reference proteome</keyword>